<feature type="domain" description="PGG" evidence="3">
    <location>
        <begin position="632"/>
        <end position="715"/>
    </location>
</feature>
<feature type="repeat" description="ANK" evidence="1">
    <location>
        <begin position="70"/>
        <end position="93"/>
    </location>
</feature>
<reference evidence="4 5" key="1">
    <citation type="submission" date="2021-03" db="EMBL/GenBank/DDBJ databases">
        <authorList>
            <person name="King G.J."/>
            <person name="Bancroft I."/>
            <person name="Baten A."/>
            <person name="Bloomfield J."/>
            <person name="Borpatragohain P."/>
            <person name="He Z."/>
            <person name="Irish N."/>
            <person name="Irwin J."/>
            <person name="Liu K."/>
            <person name="Mauleon R.P."/>
            <person name="Moore J."/>
            <person name="Morris R."/>
            <person name="Ostergaard L."/>
            <person name="Wang B."/>
            <person name="Wells R."/>
        </authorList>
    </citation>
    <scope>NUCLEOTIDE SEQUENCE [LARGE SCALE GENOMIC DNA]</scope>
    <source>
        <strain evidence="4">R-o-18</strain>
        <tissue evidence="4">Leaf</tissue>
    </source>
</reference>
<dbReference type="Pfam" id="PF13962">
    <property type="entry name" value="PGG"/>
    <property type="match status" value="2"/>
</dbReference>
<dbReference type="InterPro" id="IPR026961">
    <property type="entry name" value="PGG_dom"/>
</dbReference>
<organism evidence="4 5">
    <name type="scientific">Brassica rapa subsp. trilocularis</name>
    <dbReference type="NCBI Taxonomy" id="1813537"/>
    <lineage>
        <taxon>Eukaryota</taxon>
        <taxon>Viridiplantae</taxon>
        <taxon>Streptophyta</taxon>
        <taxon>Embryophyta</taxon>
        <taxon>Tracheophyta</taxon>
        <taxon>Spermatophyta</taxon>
        <taxon>Magnoliopsida</taxon>
        <taxon>eudicotyledons</taxon>
        <taxon>Gunneridae</taxon>
        <taxon>Pentapetalae</taxon>
        <taxon>rosids</taxon>
        <taxon>malvids</taxon>
        <taxon>Brassicales</taxon>
        <taxon>Brassicaceae</taxon>
        <taxon>Brassiceae</taxon>
        <taxon>Brassica</taxon>
    </lineage>
</organism>
<dbReference type="PROSITE" id="PS50088">
    <property type="entry name" value="ANK_REPEAT"/>
    <property type="match status" value="2"/>
</dbReference>
<evidence type="ECO:0000313" key="4">
    <source>
        <dbReference type="EMBL" id="KAG5387162.1"/>
    </source>
</evidence>
<dbReference type="PANTHER" id="PTHR24128:SF55">
    <property type="entry name" value="ANKYRIN REPEAT FAMILY PROTEIN"/>
    <property type="match status" value="1"/>
</dbReference>
<keyword evidence="1" id="KW-0040">ANK repeat</keyword>
<dbReference type="EMBL" id="JADBGQ010000008">
    <property type="protein sequence ID" value="KAG5387162.1"/>
    <property type="molecule type" value="Genomic_DNA"/>
</dbReference>
<evidence type="ECO:0000256" key="1">
    <source>
        <dbReference type="PROSITE-ProRule" id="PRU00023"/>
    </source>
</evidence>
<feature type="transmembrane region" description="Helical" evidence="2">
    <location>
        <begin position="707"/>
        <end position="725"/>
    </location>
</feature>
<keyword evidence="5" id="KW-1185">Reference proteome</keyword>
<sequence>MDPRLQQAAKSGSIDELYALIDENPYILENIDAVPFINTPLHVAAASGNIEFAMEMLNLKPSFARKLNTSGYSPLHLAVETGHTYFVSWMLKHDHSLACLKGRNGMTPFHLLVVRGNVDLVAECLLVSPECIRDVSVNGRNALHLAVVNDRYEVLQVLTGWIKRTMQRNAFKNEFCFLNKEDFSYNTALHLAAQKNDLQACDWDLDLEQVIIKTRCKEAASMPKPKSQSHFLKSPFTFWTFYSTGMKRLRSNSSEEVRGPFLIVFTLIITVTYQTGLQPPGGDHSSKDPTKQAFFVLLWLSNTLGFYCSLFYTFSFLPLRGLFTSWYISIGILLGVSYALAVAANSPDPVFLSKHLSLSLSLSMDPRLQHAAETGSISDFYALVDENPYILDNINAVPFVNTPFHVAAASGNIPFSTEMLNLKPSFATKLNTSGYSPLHLAVEKDHRQFITWLLGIDPELSRVKGREGITPFHLIVVRGDENLVVECLMSCPECIQDVTVNGHNALHLALTNGRFETLQVLTGWIQRMSQRYSASTESDILNKKDAVKLLLACQLVKPNEVNDDGLTFLDILRHQGQSRDLELEQAVFKTRCKEATSLPKLGKATSDHFKTPITFWSYCSTGIKRLKSDTSEEGRAVFLIICTLIITSTYQTALQPPGGLRQSEEGGSAVMKQTFFIVLWVSNTIGFCCALLYTFCLLPVSSLFTTWFFWIGASLGVSYALAMAVISPHPVLFICAAFALYLLFPLYLFMEIFIALRLSHLKATVTRMFVTFIETETIKSLKTVLSET</sequence>
<dbReference type="SUPFAM" id="SSF48403">
    <property type="entry name" value="Ankyrin repeat"/>
    <property type="match status" value="2"/>
</dbReference>
<name>A0ABQ7LLM6_BRACM</name>
<evidence type="ECO:0000259" key="3">
    <source>
        <dbReference type="Pfam" id="PF13962"/>
    </source>
</evidence>
<feature type="repeat" description="ANK" evidence="1">
    <location>
        <begin position="433"/>
        <end position="454"/>
    </location>
</feature>
<dbReference type="InterPro" id="IPR036770">
    <property type="entry name" value="Ankyrin_rpt-contain_sf"/>
</dbReference>
<keyword evidence="2" id="KW-0812">Transmembrane</keyword>
<dbReference type="SMART" id="SM00248">
    <property type="entry name" value="ANK"/>
    <property type="match status" value="9"/>
</dbReference>
<feature type="transmembrane region" description="Helical" evidence="2">
    <location>
        <begin position="674"/>
        <end position="695"/>
    </location>
</feature>
<feature type="transmembrane region" description="Helical" evidence="2">
    <location>
        <begin position="326"/>
        <end position="344"/>
    </location>
</feature>
<feature type="transmembrane region" description="Helical" evidence="2">
    <location>
        <begin position="731"/>
        <end position="758"/>
    </location>
</feature>
<dbReference type="PROSITE" id="PS50297">
    <property type="entry name" value="ANK_REP_REGION"/>
    <property type="match status" value="2"/>
</dbReference>
<feature type="domain" description="PGG" evidence="3">
    <location>
        <begin position="255"/>
        <end position="318"/>
    </location>
</feature>
<evidence type="ECO:0000256" key="2">
    <source>
        <dbReference type="SAM" id="Phobius"/>
    </source>
</evidence>
<feature type="transmembrane region" description="Helical" evidence="2">
    <location>
        <begin position="294"/>
        <end position="314"/>
    </location>
</feature>
<keyword evidence="2" id="KW-0472">Membrane</keyword>
<dbReference type="Proteomes" id="UP000823674">
    <property type="component" value="Chromosome A09"/>
</dbReference>
<dbReference type="Pfam" id="PF12796">
    <property type="entry name" value="Ank_2"/>
    <property type="match status" value="3"/>
</dbReference>
<proteinExistence type="predicted"/>
<dbReference type="InterPro" id="IPR002110">
    <property type="entry name" value="Ankyrin_rpt"/>
</dbReference>
<dbReference type="Gene3D" id="1.25.40.20">
    <property type="entry name" value="Ankyrin repeat-containing domain"/>
    <property type="match status" value="2"/>
</dbReference>
<feature type="transmembrane region" description="Helical" evidence="2">
    <location>
        <begin position="257"/>
        <end position="273"/>
    </location>
</feature>
<evidence type="ECO:0000313" key="5">
    <source>
        <dbReference type="Proteomes" id="UP000823674"/>
    </source>
</evidence>
<gene>
    <name evidence="4" type="primary">A09p075970.1_BraROA</name>
    <name evidence="4" type="ORF">IGI04_038632</name>
</gene>
<dbReference type="PANTHER" id="PTHR24128">
    <property type="entry name" value="HOMEOBOX PROTEIN WARIAI"/>
    <property type="match status" value="1"/>
</dbReference>
<protein>
    <recommendedName>
        <fullName evidence="3">PGG domain-containing protein</fullName>
    </recommendedName>
</protein>
<comment type="caution">
    <text evidence="4">The sequence shown here is derived from an EMBL/GenBank/DDBJ whole genome shotgun (WGS) entry which is preliminary data.</text>
</comment>
<accession>A0ABQ7LLM6</accession>
<keyword evidence="2" id="KW-1133">Transmembrane helix</keyword>